<sequence length="70" mass="8024">MIRSACRPRIGSLLRVSLSSFTFQFVRDNREKRVPVSVEETSTEEEQLGCSGSPLFLENTPKLQNQHDRD</sequence>
<proteinExistence type="predicted"/>
<dbReference type="Proteomes" id="UP000078492">
    <property type="component" value="Unassembled WGS sequence"/>
</dbReference>
<evidence type="ECO:0000256" key="1">
    <source>
        <dbReference type="SAM" id="MobiDB-lite"/>
    </source>
</evidence>
<name>A0A195DRD1_9HYME</name>
<gene>
    <name evidence="2" type="ORF">ALC57_12416</name>
</gene>
<dbReference type="AlphaFoldDB" id="A0A195DRD1"/>
<organism evidence="2 3">
    <name type="scientific">Trachymyrmex cornetzi</name>
    <dbReference type="NCBI Taxonomy" id="471704"/>
    <lineage>
        <taxon>Eukaryota</taxon>
        <taxon>Metazoa</taxon>
        <taxon>Ecdysozoa</taxon>
        <taxon>Arthropoda</taxon>
        <taxon>Hexapoda</taxon>
        <taxon>Insecta</taxon>
        <taxon>Pterygota</taxon>
        <taxon>Neoptera</taxon>
        <taxon>Endopterygota</taxon>
        <taxon>Hymenoptera</taxon>
        <taxon>Apocrita</taxon>
        <taxon>Aculeata</taxon>
        <taxon>Formicoidea</taxon>
        <taxon>Formicidae</taxon>
        <taxon>Myrmicinae</taxon>
        <taxon>Trachymyrmex</taxon>
    </lineage>
</organism>
<feature type="region of interest" description="Disordered" evidence="1">
    <location>
        <begin position="37"/>
        <end position="70"/>
    </location>
</feature>
<accession>A0A195DRD1</accession>
<protein>
    <submittedName>
        <fullName evidence="2">Uncharacterized protein</fullName>
    </submittedName>
</protein>
<reference evidence="2 3" key="1">
    <citation type="submission" date="2015-09" db="EMBL/GenBank/DDBJ databases">
        <title>Trachymyrmex cornetzi WGS genome.</title>
        <authorList>
            <person name="Nygaard S."/>
            <person name="Hu H."/>
            <person name="Boomsma J."/>
            <person name="Zhang G."/>
        </authorList>
    </citation>
    <scope>NUCLEOTIDE SEQUENCE [LARGE SCALE GENOMIC DNA]</scope>
    <source>
        <strain evidence="2">Tcor2-1</strain>
        <tissue evidence="2">Whole body</tissue>
    </source>
</reference>
<evidence type="ECO:0000313" key="3">
    <source>
        <dbReference type="Proteomes" id="UP000078492"/>
    </source>
</evidence>
<evidence type="ECO:0000313" key="2">
    <source>
        <dbReference type="EMBL" id="KYN15367.1"/>
    </source>
</evidence>
<dbReference type="EMBL" id="KQ980581">
    <property type="protein sequence ID" value="KYN15367.1"/>
    <property type="molecule type" value="Genomic_DNA"/>
</dbReference>
<keyword evidence="3" id="KW-1185">Reference proteome</keyword>